<evidence type="ECO:0000313" key="3">
    <source>
        <dbReference type="EMBL" id="AMP97113.1"/>
    </source>
</evidence>
<keyword evidence="4" id="KW-1185">Reference proteome</keyword>
<gene>
    <name evidence="3" type="ORF">AY601_0142</name>
</gene>
<reference evidence="3 4" key="1">
    <citation type="submission" date="2016-03" db="EMBL/GenBank/DDBJ databases">
        <title>Complete genome sequence of Pedobacter cryoconitis PAMC 27485.</title>
        <authorList>
            <person name="Lee J."/>
            <person name="Kim O.-S."/>
        </authorList>
    </citation>
    <scope>NUCLEOTIDE SEQUENCE [LARGE SCALE GENOMIC DNA]</scope>
    <source>
        <strain evidence="3 4">PAMC 27485</strain>
    </source>
</reference>
<dbReference type="PANTHER" id="PTHR43048:SF3">
    <property type="entry name" value="METHYLMALONYL-COA EPIMERASE, MITOCHONDRIAL"/>
    <property type="match status" value="1"/>
</dbReference>
<dbReference type="InterPro" id="IPR051785">
    <property type="entry name" value="MMCE/EMCE_epimerase"/>
</dbReference>
<evidence type="ECO:0000259" key="2">
    <source>
        <dbReference type="PROSITE" id="PS51819"/>
    </source>
</evidence>
<accession>A0A127V745</accession>
<dbReference type="SUPFAM" id="SSF54593">
    <property type="entry name" value="Glyoxalase/Bleomycin resistance protein/Dihydroxybiphenyl dioxygenase"/>
    <property type="match status" value="1"/>
</dbReference>
<dbReference type="GO" id="GO:0046872">
    <property type="term" value="F:metal ion binding"/>
    <property type="evidence" value="ECO:0007669"/>
    <property type="project" value="UniProtKB-KW"/>
</dbReference>
<dbReference type="InterPro" id="IPR037523">
    <property type="entry name" value="VOC_core"/>
</dbReference>
<dbReference type="InterPro" id="IPR029068">
    <property type="entry name" value="Glyas_Bleomycin-R_OHBP_Dase"/>
</dbReference>
<dbReference type="GO" id="GO:0004493">
    <property type="term" value="F:methylmalonyl-CoA epimerase activity"/>
    <property type="evidence" value="ECO:0007669"/>
    <property type="project" value="TreeGrafter"/>
</dbReference>
<dbReference type="KEGG" id="pcm:AY601_0142"/>
<dbReference type="GO" id="GO:0046491">
    <property type="term" value="P:L-methylmalonyl-CoA metabolic process"/>
    <property type="evidence" value="ECO:0007669"/>
    <property type="project" value="TreeGrafter"/>
</dbReference>
<dbReference type="PANTHER" id="PTHR43048">
    <property type="entry name" value="METHYLMALONYL-COA EPIMERASE"/>
    <property type="match status" value="1"/>
</dbReference>
<dbReference type="RefSeq" id="WP_068395221.1">
    <property type="nucleotide sequence ID" value="NZ_CP014504.1"/>
</dbReference>
<dbReference type="Pfam" id="PF00903">
    <property type="entry name" value="Glyoxalase"/>
    <property type="match status" value="1"/>
</dbReference>
<proteinExistence type="predicted"/>
<dbReference type="InterPro" id="IPR004360">
    <property type="entry name" value="Glyas_Fos-R_dOase_dom"/>
</dbReference>
<sequence length="128" mass="14881">MKFDHAALQVQSMDSAIAFYTEKLAFTLNHSAINEEEQEEYAFISAGDVRIELIQDLTSDYSLPILKKPFCPHLCIEVEDLEQAVSKLKAMEIPILRGPLKIENEETWVYFSDPDHNILEFIQWYNKK</sequence>
<organism evidence="3 4">
    <name type="scientific">Pedobacter cryoconitis</name>
    <dbReference type="NCBI Taxonomy" id="188932"/>
    <lineage>
        <taxon>Bacteria</taxon>
        <taxon>Pseudomonadati</taxon>
        <taxon>Bacteroidota</taxon>
        <taxon>Sphingobacteriia</taxon>
        <taxon>Sphingobacteriales</taxon>
        <taxon>Sphingobacteriaceae</taxon>
        <taxon>Pedobacter</taxon>
    </lineage>
</organism>
<feature type="domain" description="VOC" evidence="2">
    <location>
        <begin position="2"/>
        <end position="124"/>
    </location>
</feature>
<dbReference type="AlphaFoldDB" id="A0A127V745"/>
<dbReference type="Proteomes" id="UP000071561">
    <property type="component" value="Chromosome"/>
</dbReference>
<dbReference type="PATRIC" id="fig|188932.3.peg.142"/>
<evidence type="ECO:0000256" key="1">
    <source>
        <dbReference type="ARBA" id="ARBA00022723"/>
    </source>
</evidence>
<protein>
    <submittedName>
        <fullName evidence="3">Glyoxalase</fullName>
    </submittedName>
</protein>
<dbReference type="Gene3D" id="3.10.180.10">
    <property type="entry name" value="2,3-Dihydroxybiphenyl 1,2-Dioxygenase, domain 1"/>
    <property type="match status" value="1"/>
</dbReference>
<dbReference type="EMBL" id="CP014504">
    <property type="protein sequence ID" value="AMP97113.1"/>
    <property type="molecule type" value="Genomic_DNA"/>
</dbReference>
<name>A0A127V745_9SPHI</name>
<evidence type="ECO:0000313" key="4">
    <source>
        <dbReference type="Proteomes" id="UP000071561"/>
    </source>
</evidence>
<keyword evidence="1" id="KW-0479">Metal-binding</keyword>
<dbReference type="PROSITE" id="PS51819">
    <property type="entry name" value="VOC"/>
    <property type="match status" value="1"/>
</dbReference>